<dbReference type="NCBIfam" id="TIGR00367">
    <property type="entry name" value="calcium/sodium antiporter"/>
    <property type="match status" value="1"/>
</dbReference>
<gene>
    <name evidence="13" type="primary">LOC110497740</name>
</gene>
<comment type="similarity">
    <text evidence="2">Belongs to the Ca(2+):cation antiporter (CaCA) (TC 2.A.19) family. SLC24A subfamily.</text>
</comment>
<dbReference type="GO" id="GO:0008273">
    <property type="term" value="F:calcium, potassium:sodium antiporter activity"/>
    <property type="evidence" value="ECO:0007669"/>
    <property type="project" value="TreeGrafter"/>
</dbReference>
<keyword evidence="4" id="KW-0406">Ion transport</keyword>
<evidence type="ECO:0000256" key="1">
    <source>
        <dbReference type="ARBA" id="ARBA00004141"/>
    </source>
</evidence>
<feature type="signal peptide" evidence="11">
    <location>
        <begin position="1"/>
        <end position="18"/>
    </location>
</feature>
<evidence type="ECO:0000259" key="12">
    <source>
        <dbReference type="Pfam" id="PF01699"/>
    </source>
</evidence>
<dbReference type="InterPro" id="IPR044880">
    <property type="entry name" value="NCX_ion-bd_dom_sf"/>
</dbReference>
<protein>
    <submittedName>
        <fullName evidence="13">Solute carrier family 24 member 4a</fullName>
    </submittedName>
</protein>
<evidence type="ECO:0000256" key="11">
    <source>
        <dbReference type="SAM" id="SignalP"/>
    </source>
</evidence>
<organism evidence="13 14">
    <name type="scientific">Oncorhynchus mykiss</name>
    <name type="common">Rainbow trout</name>
    <name type="synonym">Salmo gairdneri</name>
    <dbReference type="NCBI Taxonomy" id="8022"/>
    <lineage>
        <taxon>Eukaryota</taxon>
        <taxon>Metazoa</taxon>
        <taxon>Chordata</taxon>
        <taxon>Craniata</taxon>
        <taxon>Vertebrata</taxon>
        <taxon>Euteleostomi</taxon>
        <taxon>Actinopterygii</taxon>
        <taxon>Neopterygii</taxon>
        <taxon>Teleostei</taxon>
        <taxon>Protacanthopterygii</taxon>
        <taxon>Salmoniformes</taxon>
        <taxon>Salmonidae</taxon>
        <taxon>Salmoninae</taxon>
        <taxon>Oncorhynchus</taxon>
    </lineage>
</organism>
<keyword evidence="5 10" id="KW-0812">Transmembrane</keyword>
<dbReference type="GO" id="GO:0005886">
    <property type="term" value="C:plasma membrane"/>
    <property type="evidence" value="ECO:0007669"/>
    <property type="project" value="TreeGrafter"/>
</dbReference>
<dbReference type="GO" id="GO:0006874">
    <property type="term" value="P:intracellular calcium ion homeostasis"/>
    <property type="evidence" value="ECO:0007669"/>
    <property type="project" value="TreeGrafter"/>
</dbReference>
<sequence>MLFVQVCFICSILSLTWCMSALLTKTGHGLVLEQGLVDTTNRLGRRLMAVDGDNDTLDKNCTEPAINEFPEDVFTTYQRTRGAVLLHIFAALYMFLALAIVCDDYFVTSLEKICEKLDLSEDVAGATFMAAGSSAPELFASIIGVFITHGDVGVGTIVGSAVFNILCIIGVCGIFAGQVVYLTKFAVFRDSLYYTLSVFNTSIQNYFTGKEDKSLANGNTVISSELEDVKPTKMYSRGSVVMVDEMINSSPPNYSFPDAGLRIMITNHFGPKTRLRMASRLIINEQQRLVQASNGVDNETMVITDGKPETLENGTVPEDKTAEEEEGEALNSPFTIPGGCMEKVKWLISWPILLLLYFTVPNCAKPRWERFFMLSFFLSTVWIAVFSYFMVWMVTIIGYTLGIPDVIMGITFLAAGTSVPDCIASLIVARQGLGDMAVSNTIGSNVFDILVGLGLPWAIQTMAVDYGSEVMINSRGLLYSVVLLLGSVFLTVLGIHVNHWKLDLKLGVYVLVMYVIFLCFSIMIEYNVFTFVNLPMCLEQL</sequence>
<keyword evidence="3" id="KW-0050">Antiport</keyword>
<keyword evidence="7 10" id="KW-0472">Membrane</keyword>
<evidence type="ECO:0000256" key="8">
    <source>
        <dbReference type="ARBA" id="ARBA00033627"/>
    </source>
</evidence>
<keyword evidence="6 10" id="KW-1133">Transmembrane helix</keyword>
<feature type="region of interest" description="Disordered" evidence="9">
    <location>
        <begin position="307"/>
        <end position="329"/>
    </location>
</feature>
<keyword evidence="4" id="KW-0106">Calcium</keyword>
<comment type="subcellular location">
    <subcellularLocation>
        <location evidence="1">Membrane</location>
        <topology evidence="1">Multi-pass membrane protein</topology>
    </subcellularLocation>
</comment>
<feature type="transmembrane region" description="Helical" evidence="10">
    <location>
        <begin position="84"/>
        <end position="102"/>
    </location>
</feature>
<dbReference type="PANTHER" id="PTHR10846">
    <property type="entry name" value="SODIUM/POTASSIUM/CALCIUM EXCHANGER"/>
    <property type="match status" value="1"/>
</dbReference>
<reference evidence="13" key="2">
    <citation type="submission" date="2025-08" db="UniProtKB">
        <authorList>
            <consortium name="Ensembl"/>
        </authorList>
    </citation>
    <scope>IDENTIFICATION</scope>
</reference>
<reference evidence="13" key="1">
    <citation type="submission" date="2020-07" db="EMBL/GenBank/DDBJ databases">
        <title>A long reads based de novo assembly of the rainbow trout Arlee double haploid line genome.</title>
        <authorList>
            <person name="Gao G."/>
            <person name="Palti Y."/>
        </authorList>
    </citation>
    <scope>NUCLEOTIDE SEQUENCE [LARGE SCALE GENOMIC DNA]</scope>
</reference>
<feature type="domain" description="Sodium/calcium exchanger membrane region" evidence="12">
    <location>
        <begin position="373"/>
        <end position="523"/>
    </location>
</feature>
<evidence type="ECO:0000256" key="4">
    <source>
        <dbReference type="ARBA" id="ARBA00022568"/>
    </source>
</evidence>
<keyword evidence="4" id="KW-0109">Calcium transport</keyword>
<feature type="transmembrane region" description="Helical" evidence="10">
    <location>
        <begin position="506"/>
        <end position="524"/>
    </location>
</feature>
<accession>A0A8C7WBF3</accession>
<dbReference type="Proteomes" id="UP000694395">
    <property type="component" value="Chromosome 19"/>
</dbReference>
<dbReference type="Pfam" id="PF01699">
    <property type="entry name" value="Na_Ca_ex"/>
    <property type="match status" value="2"/>
</dbReference>
<dbReference type="PANTHER" id="PTHR10846:SF21">
    <property type="entry name" value="SODIUM_POTASSIUM_CALCIUM EXCHANGER 4"/>
    <property type="match status" value="1"/>
</dbReference>
<evidence type="ECO:0000256" key="6">
    <source>
        <dbReference type="ARBA" id="ARBA00022989"/>
    </source>
</evidence>
<dbReference type="GeneTree" id="ENSGT01030000234532"/>
<dbReference type="InterPro" id="IPR004481">
    <property type="entry name" value="K/Na/Ca-exchanger"/>
</dbReference>
<feature type="transmembrane region" description="Helical" evidence="10">
    <location>
        <begin position="441"/>
        <end position="464"/>
    </location>
</feature>
<dbReference type="FunFam" id="1.20.1420.30:FF:000037">
    <property type="entry name" value="Predicted protein"/>
    <property type="match status" value="1"/>
</dbReference>
<keyword evidence="4" id="KW-0813">Transport</keyword>
<feature type="transmembrane region" description="Helical" evidence="10">
    <location>
        <begin position="371"/>
        <end position="394"/>
    </location>
</feature>
<evidence type="ECO:0000256" key="10">
    <source>
        <dbReference type="SAM" id="Phobius"/>
    </source>
</evidence>
<evidence type="ECO:0000313" key="13">
    <source>
        <dbReference type="Ensembl" id="ENSOMYP00000088090.1"/>
    </source>
</evidence>
<name>A0A8C7WBF3_ONCMY</name>
<dbReference type="Ensembl" id="ENSOMYT00000095947.2">
    <property type="protein sequence ID" value="ENSOMYP00000088090.1"/>
    <property type="gene ID" value="ENSOMYG00000040722.2"/>
</dbReference>
<feature type="chain" id="PRO_5034676649" evidence="11">
    <location>
        <begin position="19"/>
        <end position="541"/>
    </location>
</feature>
<dbReference type="Gene3D" id="1.20.1420.30">
    <property type="entry name" value="NCX, central ion-binding region"/>
    <property type="match status" value="2"/>
</dbReference>
<dbReference type="AlphaFoldDB" id="A0A8C7WBF3"/>
<dbReference type="GO" id="GO:0005262">
    <property type="term" value="F:calcium channel activity"/>
    <property type="evidence" value="ECO:0007669"/>
    <property type="project" value="TreeGrafter"/>
</dbReference>
<evidence type="ECO:0000256" key="2">
    <source>
        <dbReference type="ARBA" id="ARBA00005364"/>
    </source>
</evidence>
<evidence type="ECO:0000256" key="5">
    <source>
        <dbReference type="ARBA" id="ARBA00022692"/>
    </source>
</evidence>
<dbReference type="FunFam" id="1.20.1420.30:FF:000005">
    <property type="entry name" value="sodium/potassium/calcium exchanger 3 isoform X1"/>
    <property type="match status" value="1"/>
</dbReference>
<evidence type="ECO:0000256" key="3">
    <source>
        <dbReference type="ARBA" id="ARBA00022449"/>
    </source>
</evidence>
<feature type="transmembrane region" description="Helical" evidence="10">
    <location>
        <begin position="123"/>
        <end position="149"/>
    </location>
</feature>
<evidence type="ECO:0000313" key="14">
    <source>
        <dbReference type="Proteomes" id="UP000694395"/>
    </source>
</evidence>
<dbReference type="InterPro" id="IPR004837">
    <property type="entry name" value="NaCa_Exmemb"/>
</dbReference>
<evidence type="ECO:0000256" key="9">
    <source>
        <dbReference type="SAM" id="MobiDB-lite"/>
    </source>
</evidence>
<feature type="transmembrane region" description="Helical" evidence="10">
    <location>
        <begin position="406"/>
        <end position="429"/>
    </location>
</feature>
<feature type="transmembrane region" description="Helical" evidence="10">
    <location>
        <begin position="476"/>
        <end position="494"/>
    </location>
</feature>
<feature type="transmembrane region" description="Helical" evidence="10">
    <location>
        <begin position="161"/>
        <end position="182"/>
    </location>
</feature>
<comment type="catalytic activity">
    <reaction evidence="8">
        <text>Ca(2+)(out) + K(+)(out) + 4 Na(+)(in) = Ca(2+)(in) + K(+)(in) + 4 Na(+)(out)</text>
        <dbReference type="Rhea" id="RHEA:69967"/>
        <dbReference type="ChEBI" id="CHEBI:29101"/>
        <dbReference type="ChEBI" id="CHEBI:29103"/>
        <dbReference type="ChEBI" id="CHEBI:29108"/>
    </reaction>
</comment>
<feature type="domain" description="Sodium/calcium exchanger membrane region" evidence="12">
    <location>
        <begin position="88"/>
        <end position="184"/>
    </location>
</feature>
<keyword evidence="14" id="KW-1185">Reference proteome</keyword>
<evidence type="ECO:0000256" key="7">
    <source>
        <dbReference type="ARBA" id="ARBA00023136"/>
    </source>
</evidence>
<keyword evidence="11" id="KW-0732">Signal</keyword>
<reference evidence="13" key="3">
    <citation type="submission" date="2025-09" db="UniProtKB">
        <authorList>
            <consortium name="Ensembl"/>
        </authorList>
    </citation>
    <scope>IDENTIFICATION</scope>
</reference>
<proteinExistence type="inferred from homology"/>